<dbReference type="RefSeq" id="WP_117687714.1">
    <property type="nucleotide sequence ID" value="NZ_QSQN01000005.1"/>
</dbReference>
<dbReference type="AlphaFoldDB" id="A0A3E4LWV5"/>
<accession>A0A3E4LWV5</accession>
<dbReference type="Proteomes" id="UP000260793">
    <property type="component" value="Unassembled WGS sequence"/>
</dbReference>
<name>A0A3E4LWV5_9FIRM</name>
<evidence type="ECO:0000313" key="1">
    <source>
        <dbReference type="EMBL" id="RGK41951.1"/>
    </source>
</evidence>
<comment type="caution">
    <text evidence="1">The sequence shown here is derived from an EMBL/GenBank/DDBJ whole genome shotgun (WGS) entry which is preliminary data.</text>
</comment>
<evidence type="ECO:0008006" key="3">
    <source>
        <dbReference type="Google" id="ProtNLM"/>
    </source>
</evidence>
<evidence type="ECO:0000313" key="2">
    <source>
        <dbReference type="Proteomes" id="UP000260793"/>
    </source>
</evidence>
<dbReference type="Pfam" id="PF11114">
    <property type="entry name" value="Minor_capsid_2"/>
    <property type="match status" value="1"/>
</dbReference>
<protein>
    <recommendedName>
        <fullName evidence="3">Minor capsid protein</fullName>
    </recommendedName>
</protein>
<proteinExistence type="predicted"/>
<gene>
    <name evidence="1" type="ORF">DXD17_02670</name>
</gene>
<sequence length="134" mass="15122">MAKIKTRVTFDRAATIARIKAASNDALTDMGDQALMDASKHVPKDQGALENSGLSLSDEKAVEGIYTLRWNTPYARYLWHGDVMYGNPNSRTYGPEKISFTSALAHEEWAKYAKEIYGEEWKAVYQAALKEKMR</sequence>
<organism evidence="1 2">
    <name type="scientific">[Ruminococcus] lactaris</name>
    <dbReference type="NCBI Taxonomy" id="46228"/>
    <lineage>
        <taxon>Bacteria</taxon>
        <taxon>Bacillati</taxon>
        <taxon>Bacillota</taxon>
        <taxon>Clostridia</taxon>
        <taxon>Lachnospirales</taxon>
        <taxon>Lachnospiraceae</taxon>
        <taxon>Mediterraneibacter</taxon>
    </lineage>
</organism>
<reference evidence="1 2" key="1">
    <citation type="submission" date="2018-08" db="EMBL/GenBank/DDBJ databases">
        <title>A genome reference for cultivated species of the human gut microbiota.</title>
        <authorList>
            <person name="Zou Y."/>
            <person name="Xue W."/>
            <person name="Luo G."/>
        </authorList>
    </citation>
    <scope>NUCLEOTIDE SEQUENCE [LARGE SCALE GENOMIC DNA]</scope>
    <source>
        <strain evidence="1 2">TF11-7</strain>
    </source>
</reference>
<dbReference type="InterPro" id="IPR021080">
    <property type="entry name" value="Minor_capsid_protein"/>
</dbReference>
<dbReference type="EMBL" id="QSQN01000005">
    <property type="protein sequence ID" value="RGK41951.1"/>
    <property type="molecule type" value="Genomic_DNA"/>
</dbReference>